<feature type="coiled-coil region" evidence="1">
    <location>
        <begin position="101"/>
        <end position="165"/>
    </location>
</feature>
<reference evidence="2" key="1">
    <citation type="submission" date="2020-12" db="EMBL/GenBank/DDBJ databases">
        <authorList>
            <person name="Iha C."/>
        </authorList>
    </citation>
    <scope>NUCLEOTIDE SEQUENCE</scope>
</reference>
<evidence type="ECO:0000256" key="1">
    <source>
        <dbReference type="SAM" id="Coils"/>
    </source>
</evidence>
<protein>
    <submittedName>
        <fullName evidence="2">Uncharacterized protein</fullName>
    </submittedName>
</protein>
<organism evidence="2 3">
    <name type="scientific">Ostreobium quekettii</name>
    <dbReference type="NCBI Taxonomy" id="121088"/>
    <lineage>
        <taxon>Eukaryota</taxon>
        <taxon>Viridiplantae</taxon>
        <taxon>Chlorophyta</taxon>
        <taxon>core chlorophytes</taxon>
        <taxon>Ulvophyceae</taxon>
        <taxon>TCBD clade</taxon>
        <taxon>Bryopsidales</taxon>
        <taxon>Ostreobineae</taxon>
        <taxon>Ostreobiaceae</taxon>
        <taxon>Ostreobium</taxon>
    </lineage>
</organism>
<comment type="caution">
    <text evidence="2">The sequence shown here is derived from an EMBL/GenBank/DDBJ whole genome shotgun (WGS) entry which is preliminary data.</text>
</comment>
<keyword evidence="1" id="KW-0175">Coiled coil</keyword>
<gene>
    <name evidence="2" type="ORF">OSTQU699_LOCUS6085</name>
</gene>
<proteinExistence type="predicted"/>
<evidence type="ECO:0000313" key="3">
    <source>
        <dbReference type="Proteomes" id="UP000708148"/>
    </source>
</evidence>
<name>A0A8S1J3F6_9CHLO</name>
<accession>A0A8S1J3F6</accession>
<evidence type="ECO:0000313" key="2">
    <source>
        <dbReference type="EMBL" id="CAD7700726.1"/>
    </source>
</evidence>
<keyword evidence="3" id="KW-1185">Reference proteome</keyword>
<sequence length="244" mass="27178">MQGMHDPLPSSTFRPKLGVRHGSRVLRPSICENAVCPAWAAVAPWIKGFNRLPPLQRPQHVMQELSSRPTLDSVIGLCESCSTVRLQQEANRLQGAQDEKWERHQTKLEALEKRSAEQEAAFVTFRASVGKESVVSLQGGLARLREELEDVARLLNRKIQALGHRFNAASIVEIKTELEQKLQSKAESNTVMNAVERLDGLYNDVKDELARKVDLRTFFAFANAHIDGLAPALTAAMAQETSDE</sequence>
<dbReference type="EMBL" id="CAJHUC010001327">
    <property type="protein sequence ID" value="CAD7700726.1"/>
    <property type="molecule type" value="Genomic_DNA"/>
</dbReference>
<dbReference type="Proteomes" id="UP000708148">
    <property type="component" value="Unassembled WGS sequence"/>
</dbReference>
<dbReference type="AlphaFoldDB" id="A0A8S1J3F6"/>